<dbReference type="InterPro" id="IPR002048">
    <property type="entry name" value="EF_hand_dom"/>
</dbReference>
<keyword evidence="5 10" id="KW-1133">Transmembrane helix</keyword>
<dbReference type="GO" id="GO:0008076">
    <property type="term" value="C:voltage-gated potassium channel complex"/>
    <property type="evidence" value="ECO:0007669"/>
    <property type="project" value="InterPro"/>
</dbReference>
<dbReference type="PANTHER" id="PTHR11537:SF254">
    <property type="entry name" value="POTASSIUM VOLTAGE-GATED CHANNEL PROTEIN SHAB"/>
    <property type="match status" value="1"/>
</dbReference>
<protein>
    <recommendedName>
        <fullName evidence="11">EF-hand domain-containing protein</fullName>
    </recommendedName>
</protein>
<keyword evidence="13" id="KW-1185">Reference proteome</keyword>
<dbReference type="GO" id="GO:0005249">
    <property type="term" value="F:voltage-gated potassium channel activity"/>
    <property type="evidence" value="ECO:0007669"/>
    <property type="project" value="InterPro"/>
</dbReference>
<dbReference type="SUPFAM" id="SSF47473">
    <property type="entry name" value="EF-hand"/>
    <property type="match status" value="1"/>
</dbReference>
<dbReference type="Gene3D" id="1.10.238.10">
    <property type="entry name" value="EF-hand"/>
    <property type="match status" value="1"/>
</dbReference>
<feature type="domain" description="EF-hand" evidence="11">
    <location>
        <begin position="275"/>
        <end position="310"/>
    </location>
</feature>
<feature type="transmembrane region" description="Helical" evidence="10">
    <location>
        <begin position="158"/>
        <end position="180"/>
    </location>
</feature>
<evidence type="ECO:0000256" key="9">
    <source>
        <dbReference type="SAM" id="Coils"/>
    </source>
</evidence>
<dbReference type="InterPro" id="IPR018247">
    <property type="entry name" value="EF_Hand_1_Ca_BS"/>
</dbReference>
<name>C5LQP3_PERM5</name>
<evidence type="ECO:0000313" key="13">
    <source>
        <dbReference type="Proteomes" id="UP000007800"/>
    </source>
</evidence>
<keyword evidence="7 10" id="KW-0472">Membrane</keyword>
<dbReference type="GeneID" id="9043968"/>
<proteinExistence type="predicted"/>
<gene>
    <name evidence="12" type="ORF">Pmar_PMAR002843</name>
</gene>
<reference evidence="12 13" key="1">
    <citation type="submission" date="2008-07" db="EMBL/GenBank/DDBJ databases">
        <authorList>
            <person name="El-Sayed N."/>
            <person name="Caler E."/>
            <person name="Inman J."/>
            <person name="Amedeo P."/>
            <person name="Hass B."/>
            <person name="Wortman J."/>
        </authorList>
    </citation>
    <scope>NUCLEOTIDE SEQUENCE [LARGE SCALE GENOMIC DNA]</scope>
    <source>
        <strain evidence="13">ATCC 50983 / TXsc</strain>
    </source>
</reference>
<dbReference type="EMBL" id="GG684654">
    <property type="protein sequence ID" value="EER00778.1"/>
    <property type="molecule type" value="Genomic_DNA"/>
</dbReference>
<keyword evidence="9" id="KW-0175">Coiled coil</keyword>
<evidence type="ECO:0000256" key="7">
    <source>
        <dbReference type="ARBA" id="ARBA00023136"/>
    </source>
</evidence>
<dbReference type="InterPro" id="IPR011992">
    <property type="entry name" value="EF-hand-dom_pair"/>
</dbReference>
<evidence type="ECO:0000256" key="10">
    <source>
        <dbReference type="SAM" id="Phobius"/>
    </source>
</evidence>
<evidence type="ECO:0000256" key="4">
    <source>
        <dbReference type="ARBA" id="ARBA00022837"/>
    </source>
</evidence>
<dbReference type="Pfam" id="PF07885">
    <property type="entry name" value="Ion_trans_2"/>
    <property type="match status" value="1"/>
</dbReference>
<keyword evidence="2" id="KW-0813">Transport</keyword>
<evidence type="ECO:0000256" key="8">
    <source>
        <dbReference type="ARBA" id="ARBA00023303"/>
    </source>
</evidence>
<feature type="transmembrane region" description="Helical" evidence="10">
    <location>
        <begin position="192"/>
        <end position="214"/>
    </location>
</feature>
<dbReference type="Proteomes" id="UP000007800">
    <property type="component" value="Unassembled WGS sequence"/>
</dbReference>
<keyword evidence="6" id="KW-0406">Ion transport</keyword>
<accession>C5LQP3</accession>
<keyword evidence="4" id="KW-0106">Calcium</keyword>
<dbReference type="OrthoDB" id="433309at2759"/>
<dbReference type="InParanoid" id="C5LQP3"/>
<dbReference type="CDD" id="cd00051">
    <property type="entry name" value="EFh"/>
    <property type="match status" value="1"/>
</dbReference>
<feature type="coiled-coil region" evidence="9">
    <location>
        <begin position="422"/>
        <end position="449"/>
    </location>
</feature>
<organism evidence="13">
    <name type="scientific">Perkinsus marinus (strain ATCC 50983 / TXsc)</name>
    <dbReference type="NCBI Taxonomy" id="423536"/>
    <lineage>
        <taxon>Eukaryota</taxon>
        <taxon>Sar</taxon>
        <taxon>Alveolata</taxon>
        <taxon>Perkinsozoa</taxon>
        <taxon>Perkinsea</taxon>
        <taxon>Perkinsida</taxon>
        <taxon>Perkinsidae</taxon>
        <taxon>Perkinsus</taxon>
    </lineage>
</organism>
<dbReference type="InterPro" id="IPR028325">
    <property type="entry name" value="VG_K_chnl"/>
</dbReference>
<dbReference type="SMART" id="SM00054">
    <property type="entry name" value="EFh"/>
    <property type="match status" value="2"/>
</dbReference>
<keyword evidence="3 10" id="KW-0812">Transmembrane</keyword>
<dbReference type="SUPFAM" id="SSF81324">
    <property type="entry name" value="Voltage-gated potassium channels"/>
    <property type="match status" value="1"/>
</dbReference>
<dbReference type="InterPro" id="IPR013099">
    <property type="entry name" value="K_chnl_dom"/>
</dbReference>
<feature type="domain" description="EF-hand" evidence="11">
    <location>
        <begin position="312"/>
        <end position="347"/>
    </location>
</feature>
<dbReference type="PROSITE" id="PS50222">
    <property type="entry name" value="EF_HAND_2"/>
    <property type="match status" value="2"/>
</dbReference>
<dbReference type="PROSITE" id="PS00018">
    <property type="entry name" value="EF_HAND_1"/>
    <property type="match status" value="2"/>
</dbReference>
<sequence length="484" mass="54558">MSDSRSEECLVDFLGKKRWNFARTRDDGPSSEDGAAEEKRASRRLQRLQGLTLPIKSSARHMVYAHLEEPSLHWITLNVYRLYNILIVISVITSVLVTLPVPDTLAYDTRDGLEVAETVFNVIFLLEIVVPAMRMLKLTRYSTGWRLLVISLSLSMDALRVPMLMLIFLVTWFASIIYWVEDVTLPDTARPAAAFASLPHAMWFSIVTISTVGYGDTAPATDGGRAISALLIIVGASYMALPLNIVGSTFWDVWTDRDKLLIIDKIQQRLSRRRITRDRLYEVFATMDEDGSGVIDITEFEHMLNRHFRLGMPTHSILRLFRTIDADGEGKISFDEFCSCLFPELVNPEMSFPTRASISRNHRASYASSGRASVMRVVPDDDFDPLEAEIEASKAGAARVGPSEGQYLRELEDTKAAETAHYAAVLARLSRFERELESTRRDMRRIAEVVEGIAESLRGRDHRGGAVHTDDPVNVEDVIFQQRV</sequence>
<evidence type="ECO:0000313" key="12">
    <source>
        <dbReference type="EMBL" id="EER00778.1"/>
    </source>
</evidence>
<evidence type="ECO:0000256" key="1">
    <source>
        <dbReference type="ARBA" id="ARBA00004141"/>
    </source>
</evidence>
<dbReference type="Gene3D" id="1.10.287.70">
    <property type="match status" value="1"/>
</dbReference>
<evidence type="ECO:0000256" key="6">
    <source>
        <dbReference type="ARBA" id="ARBA00023065"/>
    </source>
</evidence>
<keyword evidence="8" id="KW-0407">Ion channel</keyword>
<dbReference type="Pfam" id="PF13499">
    <property type="entry name" value="EF-hand_7"/>
    <property type="match status" value="1"/>
</dbReference>
<evidence type="ECO:0000256" key="2">
    <source>
        <dbReference type="ARBA" id="ARBA00022448"/>
    </source>
</evidence>
<evidence type="ECO:0000256" key="3">
    <source>
        <dbReference type="ARBA" id="ARBA00022692"/>
    </source>
</evidence>
<feature type="transmembrane region" description="Helical" evidence="10">
    <location>
        <begin position="226"/>
        <end position="251"/>
    </location>
</feature>
<feature type="transmembrane region" description="Helical" evidence="10">
    <location>
        <begin position="82"/>
        <end position="99"/>
    </location>
</feature>
<dbReference type="GO" id="GO:0001508">
    <property type="term" value="P:action potential"/>
    <property type="evidence" value="ECO:0007669"/>
    <property type="project" value="TreeGrafter"/>
</dbReference>
<dbReference type="GO" id="GO:0005509">
    <property type="term" value="F:calcium ion binding"/>
    <property type="evidence" value="ECO:0007669"/>
    <property type="project" value="InterPro"/>
</dbReference>
<dbReference type="RefSeq" id="XP_002768060.1">
    <property type="nucleotide sequence ID" value="XM_002768014.1"/>
</dbReference>
<comment type="subcellular location">
    <subcellularLocation>
        <location evidence="1">Membrane</location>
        <topology evidence="1">Multi-pass membrane protein</topology>
    </subcellularLocation>
</comment>
<dbReference type="PANTHER" id="PTHR11537">
    <property type="entry name" value="VOLTAGE-GATED POTASSIUM CHANNEL"/>
    <property type="match status" value="1"/>
</dbReference>
<evidence type="ECO:0000259" key="11">
    <source>
        <dbReference type="PROSITE" id="PS50222"/>
    </source>
</evidence>
<evidence type="ECO:0000256" key="5">
    <source>
        <dbReference type="ARBA" id="ARBA00022989"/>
    </source>
</evidence>
<dbReference type="AlphaFoldDB" id="C5LQP3"/>